<accession>A0A3B0XVL8</accession>
<dbReference type="EMBL" id="UOFL01000036">
    <property type="protein sequence ID" value="VAW72395.1"/>
    <property type="molecule type" value="Genomic_DNA"/>
</dbReference>
<protein>
    <recommendedName>
        <fullName evidence="1">STAS domain-containing protein</fullName>
    </recommendedName>
</protein>
<dbReference type="PROSITE" id="PS50801">
    <property type="entry name" value="STAS"/>
    <property type="match status" value="1"/>
</dbReference>
<dbReference type="InterPro" id="IPR036513">
    <property type="entry name" value="STAS_dom_sf"/>
</dbReference>
<name>A0A3B0XVL8_9ZZZZ</name>
<evidence type="ECO:0000313" key="2">
    <source>
        <dbReference type="EMBL" id="VAW72395.1"/>
    </source>
</evidence>
<dbReference type="InterPro" id="IPR002645">
    <property type="entry name" value="STAS_dom"/>
</dbReference>
<dbReference type="SUPFAM" id="SSF52091">
    <property type="entry name" value="SpoIIaa-like"/>
    <property type="match status" value="1"/>
</dbReference>
<dbReference type="CDD" id="cd07043">
    <property type="entry name" value="STAS_anti-anti-sigma_factors"/>
    <property type="match status" value="1"/>
</dbReference>
<dbReference type="InterPro" id="IPR058548">
    <property type="entry name" value="MlaB-like_STAS"/>
</dbReference>
<organism evidence="2">
    <name type="scientific">hydrothermal vent metagenome</name>
    <dbReference type="NCBI Taxonomy" id="652676"/>
    <lineage>
        <taxon>unclassified sequences</taxon>
        <taxon>metagenomes</taxon>
        <taxon>ecological metagenomes</taxon>
    </lineage>
</organism>
<reference evidence="2" key="1">
    <citation type="submission" date="2018-06" db="EMBL/GenBank/DDBJ databases">
        <authorList>
            <person name="Zhirakovskaya E."/>
        </authorList>
    </citation>
    <scope>NUCLEOTIDE SEQUENCE</scope>
</reference>
<gene>
    <name evidence="2" type="ORF">MNBD_GAMMA12-1771</name>
</gene>
<sequence>MDVRSGTGGCESMSTQSLENWPQSYFYRVLRNFKAGILSAFISYANFIYSRTGKTMSKVEIQKSSSGKIEIRGELSYDNVMTLAHDASGVFACEQDLCIDLGGITHTDSSGIALLVEWLSDARHHNQEINFINVPEQVMDVARVSHLDRVLPMSEAIPLT</sequence>
<dbReference type="AlphaFoldDB" id="A0A3B0XVL8"/>
<evidence type="ECO:0000259" key="1">
    <source>
        <dbReference type="PROSITE" id="PS50801"/>
    </source>
</evidence>
<proteinExistence type="predicted"/>
<dbReference type="Gene3D" id="3.30.750.24">
    <property type="entry name" value="STAS domain"/>
    <property type="match status" value="1"/>
</dbReference>
<feature type="domain" description="STAS" evidence="1">
    <location>
        <begin position="69"/>
        <end position="160"/>
    </location>
</feature>
<dbReference type="Pfam" id="PF13466">
    <property type="entry name" value="STAS_2"/>
    <property type="match status" value="1"/>
</dbReference>